<dbReference type="PROSITE" id="PS51819">
    <property type="entry name" value="VOC"/>
    <property type="match status" value="2"/>
</dbReference>
<dbReference type="RefSeq" id="WP_185138564.1">
    <property type="nucleotide sequence ID" value="NZ_JACJVR010000097.1"/>
</dbReference>
<feature type="domain" description="VOC" evidence="2">
    <location>
        <begin position="9"/>
        <end position="126"/>
    </location>
</feature>
<dbReference type="PROSITE" id="PS00934">
    <property type="entry name" value="GLYOXALASE_I_1"/>
    <property type="match status" value="1"/>
</dbReference>
<evidence type="ECO:0000313" key="3">
    <source>
        <dbReference type="EMBL" id="MBB6694605.1"/>
    </source>
</evidence>
<proteinExistence type="predicted"/>
<dbReference type="PANTHER" id="PTHR43279:SF1">
    <property type="entry name" value="CATECHOL-2,3-DIOXYGENASE"/>
    <property type="match status" value="1"/>
</dbReference>
<dbReference type="GO" id="GO:0046872">
    <property type="term" value="F:metal ion binding"/>
    <property type="evidence" value="ECO:0007669"/>
    <property type="project" value="UniProtKB-KW"/>
</dbReference>
<dbReference type="EMBL" id="JACJVR010000097">
    <property type="protein sequence ID" value="MBB6694605.1"/>
    <property type="molecule type" value="Genomic_DNA"/>
</dbReference>
<dbReference type="SUPFAM" id="SSF54593">
    <property type="entry name" value="Glyoxalase/Bleomycin resistance protein/Dihydroxybiphenyl dioxygenase"/>
    <property type="match status" value="2"/>
</dbReference>
<gene>
    <name evidence="3" type="ORF">H7B90_24720</name>
</gene>
<protein>
    <submittedName>
        <fullName evidence="3">VOC family protein</fullName>
    </submittedName>
</protein>
<feature type="domain" description="VOC" evidence="2">
    <location>
        <begin position="169"/>
        <end position="287"/>
    </location>
</feature>
<reference evidence="3 4" key="1">
    <citation type="submission" date="2020-08" db="EMBL/GenBank/DDBJ databases">
        <title>Cohnella phylogeny.</title>
        <authorList>
            <person name="Dunlap C."/>
        </authorList>
    </citation>
    <scope>NUCLEOTIDE SEQUENCE [LARGE SCALE GENOMIC DNA]</scope>
    <source>
        <strain evidence="3 4">DSM 25239</strain>
    </source>
</reference>
<dbReference type="InterPro" id="IPR004360">
    <property type="entry name" value="Glyas_Fos-R_dOase_dom"/>
</dbReference>
<dbReference type="Gene3D" id="3.10.180.10">
    <property type="entry name" value="2,3-Dihydroxybiphenyl 1,2-Dioxygenase, domain 1"/>
    <property type="match status" value="2"/>
</dbReference>
<accession>A0A841U236</accession>
<dbReference type="InterPro" id="IPR029068">
    <property type="entry name" value="Glyas_Bleomycin-R_OHBP_Dase"/>
</dbReference>
<evidence type="ECO:0000259" key="2">
    <source>
        <dbReference type="PROSITE" id="PS51819"/>
    </source>
</evidence>
<dbReference type="AlphaFoldDB" id="A0A841U236"/>
<sequence length="287" mass="31187">MASIHPAAEIGAVRLKVSDLQRSLAFYREVIGFKFIKEMGNRAELSASEGRPLLELEEIPGAAALDRRRTAGLYHFAILLPSRKSLGLSVRNLIRHGVYFGQGDHWVSEAIYLNDPDGNGIELYADRPRDQWEYDARGGVKMGTDPVDVEGLLELAGDDPWSGMPSGTKVGHIHLHVSDLAASRVFYCDVLGFDLMANLGDSALFVSAGGYHHHVGLNIWAGVGAPPAPESAPGLRNYEVLVPDRAALDEVRSRLAGADVPFVETREGSQLEALDPSRNAVVVRVRS</sequence>
<dbReference type="PANTHER" id="PTHR43279">
    <property type="entry name" value="CATECHOL-2,3-DIOXYGENASE"/>
    <property type="match status" value="1"/>
</dbReference>
<keyword evidence="4" id="KW-1185">Reference proteome</keyword>
<comment type="caution">
    <text evidence="3">The sequence shown here is derived from an EMBL/GenBank/DDBJ whole genome shotgun (WGS) entry which is preliminary data.</text>
</comment>
<organism evidence="3 4">
    <name type="scientific">Cohnella xylanilytica</name>
    <dbReference type="NCBI Taxonomy" id="557555"/>
    <lineage>
        <taxon>Bacteria</taxon>
        <taxon>Bacillati</taxon>
        <taxon>Bacillota</taxon>
        <taxon>Bacilli</taxon>
        <taxon>Bacillales</taxon>
        <taxon>Paenibacillaceae</taxon>
        <taxon>Cohnella</taxon>
    </lineage>
</organism>
<dbReference type="InterPro" id="IPR018146">
    <property type="entry name" value="Glyoxalase_1_CS"/>
</dbReference>
<evidence type="ECO:0000313" key="4">
    <source>
        <dbReference type="Proteomes" id="UP000553776"/>
    </source>
</evidence>
<dbReference type="InterPro" id="IPR037523">
    <property type="entry name" value="VOC_core"/>
</dbReference>
<evidence type="ECO:0000256" key="1">
    <source>
        <dbReference type="ARBA" id="ARBA00022723"/>
    </source>
</evidence>
<dbReference type="Pfam" id="PF00903">
    <property type="entry name" value="Glyoxalase"/>
    <property type="match status" value="2"/>
</dbReference>
<dbReference type="GO" id="GO:0004462">
    <property type="term" value="F:lactoylglutathione lyase activity"/>
    <property type="evidence" value="ECO:0007669"/>
    <property type="project" value="InterPro"/>
</dbReference>
<name>A0A841U236_9BACL</name>
<dbReference type="CDD" id="cd16359">
    <property type="entry name" value="VOC_BsCatE_like_C"/>
    <property type="match status" value="1"/>
</dbReference>
<dbReference type="Proteomes" id="UP000553776">
    <property type="component" value="Unassembled WGS sequence"/>
</dbReference>
<keyword evidence="1" id="KW-0479">Metal-binding</keyword>
<dbReference type="CDD" id="cd07255">
    <property type="entry name" value="VOC_BsCatE_like_N"/>
    <property type="match status" value="1"/>
</dbReference>